<evidence type="ECO:0000259" key="1">
    <source>
        <dbReference type="Pfam" id="PF01425"/>
    </source>
</evidence>
<comment type="caution">
    <text evidence="2">The sequence shown here is derived from an EMBL/GenBank/DDBJ whole genome shotgun (WGS) entry which is preliminary data.</text>
</comment>
<keyword evidence="3" id="KW-1185">Reference proteome</keyword>
<dbReference type="AlphaFoldDB" id="A0A5C4M2T8"/>
<evidence type="ECO:0000313" key="2">
    <source>
        <dbReference type="EMBL" id="TNC27321.1"/>
    </source>
</evidence>
<protein>
    <recommendedName>
        <fullName evidence="1">Amidase domain-containing protein</fullName>
    </recommendedName>
</protein>
<dbReference type="GO" id="GO:0003824">
    <property type="term" value="F:catalytic activity"/>
    <property type="evidence" value="ECO:0007669"/>
    <property type="project" value="InterPro"/>
</dbReference>
<dbReference type="OrthoDB" id="182039at2"/>
<reference evidence="2 3" key="1">
    <citation type="submission" date="2019-06" db="EMBL/GenBank/DDBJ databases">
        <title>Amycolatopsis alkalitolerans sp. nov., isolated from Gastrodia elata Blume.</title>
        <authorList>
            <person name="Narsing Rao M.P."/>
            <person name="Li W.J."/>
        </authorList>
    </citation>
    <scope>NUCLEOTIDE SEQUENCE [LARGE SCALE GENOMIC DNA]</scope>
    <source>
        <strain evidence="2 3">SYSUP0005</strain>
    </source>
</reference>
<dbReference type="Gene3D" id="3.90.1300.10">
    <property type="entry name" value="Amidase signature (AS) domain"/>
    <property type="match status" value="1"/>
</dbReference>
<sequence length="103" mass="11059">MSATTVRATDPFDFVLSPTCQVSAPPSDWASPTNDARRPFEHISFTVPDNMSGRPAVSVNCGYTGDGLPIGLQIAGQRFDDPGVLRLAAAFEVIRGRGRRPQV</sequence>
<organism evidence="2 3">
    <name type="scientific">Amycolatopsis alkalitolerans</name>
    <dbReference type="NCBI Taxonomy" id="2547244"/>
    <lineage>
        <taxon>Bacteria</taxon>
        <taxon>Bacillati</taxon>
        <taxon>Actinomycetota</taxon>
        <taxon>Actinomycetes</taxon>
        <taxon>Pseudonocardiales</taxon>
        <taxon>Pseudonocardiaceae</taxon>
        <taxon>Amycolatopsis</taxon>
    </lineage>
</organism>
<evidence type="ECO:0000313" key="3">
    <source>
        <dbReference type="Proteomes" id="UP000305546"/>
    </source>
</evidence>
<dbReference type="Pfam" id="PF01425">
    <property type="entry name" value="Amidase"/>
    <property type="match status" value="1"/>
</dbReference>
<dbReference type="InterPro" id="IPR036928">
    <property type="entry name" value="AS_sf"/>
</dbReference>
<proteinExistence type="predicted"/>
<dbReference type="InterPro" id="IPR000120">
    <property type="entry name" value="Amidase"/>
</dbReference>
<dbReference type="PANTHER" id="PTHR11895">
    <property type="entry name" value="TRANSAMIDASE"/>
    <property type="match status" value="1"/>
</dbReference>
<gene>
    <name evidence="2" type="ORF">FG385_09570</name>
</gene>
<dbReference type="PANTHER" id="PTHR11895:SF173">
    <property type="entry name" value="GLUTAMYL-TRNA AMIDOTRANSFERASE SUBUNIT A"/>
    <property type="match status" value="1"/>
</dbReference>
<dbReference type="Proteomes" id="UP000305546">
    <property type="component" value="Unassembled WGS sequence"/>
</dbReference>
<feature type="domain" description="Amidase" evidence="1">
    <location>
        <begin position="8"/>
        <end position="85"/>
    </location>
</feature>
<accession>A0A5C4M2T8</accession>
<name>A0A5C4M2T8_9PSEU</name>
<dbReference type="InterPro" id="IPR023631">
    <property type="entry name" value="Amidase_dom"/>
</dbReference>
<dbReference type="SUPFAM" id="SSF75304">
    <property type="entry name" value="Amidase signature (AS) enzymes"/>
    <property type="match status" value="1"/>
</dbReference>
<dbReference type="EMBL" id="VDFW01000006">
    <property type="protein sequence ID" value="TNC27321.1"/>
    <property type="molecule type" value="Genomic_DNA"/>
</dbReference>